<feature type="domain" description="Protein kinase" evidence="2">
    <location>
        <begin position="59"/>
        <end position="420"/>
    </location>
</feature>
<dbReference type="PROSITE" id="PS50011">
    <property type="entry name" value="PROTEIN_KINASE_DOM"/>
    <property type="match status" value="1"/>
</dbReference>
<dbReference type="Pfam" id="PF00069">
    <property type="entry name" value="Pkinase"/>
    <property type="match status" value="1"/>
</dbReference>
<evidence type="ECO:0000259" key="2">
    <source>
        <dbReference type="PROSITE" id="PS50011"/>
    </source>
</evidence>
<proteinExistence type="predicted"/>
<dbReference type="InterPro" id="IPR000719">
    <property type="entry name" value="Prot_kinase_dom"/>
</dbReference>
<dbReference type="OrthoDB" id="4062651at2759"/>
<dbReference type="GO" id="GO:0005524">
    <property type="term" value="F:ATP binding"/>
    <property type="evidence" value="ECO:0007669"/>
    <property type="project" value="InterPro"/>
</dbReference>
<reference evidence="3 4" key="1">
    <citation type="submission" date="2017-05" db="EMBL/GenBank/DDBJ databases">
        <title>Draft genome sequence of Elsinoe australis.</title>
        <authorList>
            <person name="Cheng Q."/>
        </authorList>
    </citation>
    <scope>NUCLEOTIDE SEQUENCE [LARGE SCALE GENOMIC DNA]</scope>
    <source>
        <strain evidence="3 4">NL1</strain>
    </source>
</reference>
<dbReference type="SMART" id="SM00220">
    <property type="entry name" value="S_TKc"/>
    <property type="match status" value="1"/>
</dbReference>
<feature type="region of interest" description="Disordered" evidence="1">
    <location>
        <begin position="412"/>
        <end position="433"/>
    </location>
</feature>
<dbReference type="InterPro" id="IPR011009">
    <property type="entry name" value="Kinase-like_dom_sf"/>
</dbReference>
<dbReference type="GO" id="GO:0004672">
    <property type="term" value="F:protein kinase activity"/>
    <property type="evidence" value="ECO:0007669"/>
    <property type="project" value="InterPro"/>
</dbReference>
<evidence type="ECO:0000256" key="1">
    <source>
        <dbReference type="SAM" id="MobiDB-lite"/>
    </source>
</evidence>
<name>A0A2P8A2R0_9PEZI</name>
<sequence length="433" mass="49972">MIPPADRFDCGTGIILSQGDFHQYLKSIIDWDRRRECLAVGLRPKGELDDQEVESESEIKIAEAVGRAVVTLDSSALVFDVDLDYHAAPSREKYAFDNRVAPFYPKLADCPSLSGASIIRRDQLVEVDRISTMVDICYFKTQNSAKNWRAFKYYCIRMTQEMIWQELHLWKSLPKHPLIADFDRVVVDEVEERVVGFTTAYVPGGTILENPPRVFKFKWLEQLISVVDDLNLKYGIAHRDIHPRNVMVDAEKDSIKIIDFNFSGWVGDYLGHENDRRDDTVGTVFTLYELITRDQSYRSDTFYYPDVDVIMKLKTWVLHRDVRLDRPLAAYRSRLVDWIDERAKIKINYFTECPEHFPKFPKPPQSNKPYGVPGPSYGEEGFLMVKWDRLEEKKLVKGVEYLASGQPLEGELQSVDHPVVDSPVQQDEFADGS</sequence>
<dbReference type="STRING" id="40998.A0A2P8A2R0"/>
<accession>A0A2P8A2R0</accession>
<dbReference type="Gene3D" id="1.10.510.10">
    <property type="entry name" value="Transferase(Phosphotransferase) domain 1"/>
    <property type="match status" value="1"/>
</dbReference>
<evidence type="ECO:0000313" key="3">
    <source>
        <dbReference type="EMBL" id="PSK54737.1"/>
    </source>
</evidence>
<dbReference type="Proteomes" id="UP000243723">
    <property type="component" value="Unassembled WGS sequence"/>
</dbReference>
<comment type="caution">
    <text evidence="3">The sequence shown here is derived from an EMBL/GenBank/DDBJ whole genome shotgun (WGS) entry which is preliminary data.</text>
</comment>
<dbReference type="SUPFAM" id="SSF56112">
    <property type="entry name" value="Protein kinase-like (PK-like)"/>
    <property type="match status" value="1"/>
</dbReference>
<gene>
    <name evidence="3" type="ORF">B9Z65_3826</name>
</gene>
<evidence type="ECO:0000313" key="4">
    <source>
        <dbReference type="Proteomes" id="UP000243723"/>
    </source>
</evidence>
<keyword evidence="4" id="KW-1185">Reference proteome</keyword>
<protein>
    <recommendedName>
        <fullName evidence="2">Protein kinase domain-containing protein</fullName>
    </recommendedName>
</protein>
<dbReference type="EMBL" id="NHZQ01000072">
    <property type="protein sequence ID" value="PSK54737.1"/>
    <property type="molecule type" value="Genomic_DNA"/>
</dbReference>
<organism evidence="3 4">
    <name type="scientific">Elsinoe australis</name>
    <dbReference type="NCBI Taxonomy" id="40998"/>
    <lineage>
        <taxon>Eukaryota</taxon>
        <taxon>Fungi</taxon>
        <taxon>Dikarya</taxon>
        <taxon>Ascomycota</taxon>
        <taxon>Pezizomycotina</taxon>
        <taxon>Dothideomycetes</taxon>
        <taxon>Dothideomycetidae</taxon>
        <taxon>Myriangiales</taxon>
        <taxon>Elsinoaceae</taxon>
        <taxon>Elsinoe</taxon>
    </lineage>
</organism>
<dbReference type="Gene3D" id="3.30.200.20">
    <property type="entry name" value="Phosphorylase Kinase, domain 1"/>
    <property type="match status" value="1"/>
</dbReference>
<dbReference type="AlphaFoldDB" id="A0A2P8A2R0"/>